<sequence>MVASNEELRRPMEQATPLRRLGDPADIAAAAVYLASPAGGFLTGKILEVDGGLTFPNLDLSIPDL</sequence>
<gene>
    <name evidence="1" type="ORF">I553_4403</name>
</gene>
<dbReference type="InterPro" id="IPR002347">
    <property type="entry name" value="SDR_fam"/>
</dbReference>
<dbReference type="Pfam" id="PF13561">
    <property type="entry name" value="adh_short_C2"/>
    <property type="match status" value="1"/>
</dbReference>
<evidence type="ECO:0000313" key="1">
    <source>
        <dbReference type="EMBL" id="EUA30147.1"/>
    </source>
</evidence>
<dbReference type="InterPro" id="IPR036291">
    <property type="entry name" value="NAD(P)-bd_dom_sf"/>
</dbReference>
<accession>X8ADY7</accession>
<protein>
    <submittedName>
        <fullName evidence="1">Enoyl-(Acyl carrier ) reductase family protein</fullName>
    </submittedName>
</protein>
<dbReference type="Gene3D" id="3.40.50.720">
    <property type="entry name" value="NAD(P)-binding Rossmann-like Domain"/>
    <property type="match status" value="1"/>
</dbReference>
<dbReference type="SUPFAM" id="SSF51735">
    <property type="entry name" value="NAD(P)-binding Rossmann-fold domains"/>
    <property type="match status" value="1"/>
</dbReference>
<name>X8ADY7_MYCXE</name>
<dbReference type="EMBL" id="JAOB01000060">
    <property type="protein sequence ID" value="EUA30147.1"/>
    <property type="molecule type" value="Genomic_DNA"/>
</dbReference>
<reference evidence="1" key="1">
    <citation type="submission" date="2014-01" db="EMBL/GenBank/DDBJ databases">
        <authorList>
            <person name="Brown-Elliot B."/>
            <person name="Wallace R."/>
            <person name="Lenaerts A."/>
            <person name="Ordway D."/>
            <person name="DeGroote M.A."/>
            <person name="Parker T."/>
            <person name="Sizemore C."/>
            <person name="Tallon L.J."/>
            <person name="Sadzewicz L.K."/>
            <person name="Sengamalay N."/>
            <person name="Fraser C.M."/>
            <person name="Hine E."/>
            <person name="Shefchek K.A."/>
            <person name="Das S.P."/>
            <person name="Tettelin H."/>
        </authorList>
    </citation>
    <scope>NUCLEOTIDE SEQUENCE [LARGE SCALE GENOMIC DNA]</scope>
    <source>
        <strain evidence="1">4042</strain>
    </source>
</reference>
<proteinExistence type="predicted"/>
<dbReference type="AlphaFoldDB" id="X8ADY7"/>
<dbReference type="PATRIC" id="fig|1299334.3.peg.6081"/>
<comment type="caution">
    <text evidence="1">The sequence shown here is derived from an EMBL/GenBank/DDBJ whole genome shotgun (WGS) entry which is preliminary data.</text>
</comment>
<organism evidence="1">
    <name type="scientific">Mycobacterium xenopi 4042</name>
    <dbReference type="NCBI Taxonomy" id="1299334"/>
    <lineage>
        <taxon>Bacteria</taxon>
        <taxon>Bacillati</taxon>
        <taxon>Actinomycetota</taxon>
        <taxon>Actinomycetes</taxon>
        <taxon>Mycobacteriales</taxon>
        <taxon>Mycobacteriaceae</taxon>
        <taxon>Mycobacterium</taxon>
    </lineage>
</organism>